<dbReference type="Pfam" id="PF13439">
    <property type="entry name" value="Glyco_transf_4"/>
    <property type="match status" value="1"/>
</dbReference>
<name>A0ABU2GX14_9ACTN</name>
<proteinExistence type="predicted"/>
<dbReference type="Pfam" id="PF00534">
    <property type="entry name" value="Glycos_transf_1"/>
    <property type="match status" value="1"/>
</dbReference>
<dbReference type="InterPro" id="IPR001296">
    <property type="entry name" value="Glyco_trans_1"/>
</dbReference>
<dbReference type="Proteomes" id="UP001265083">
    <property type="component" value="Unassembled WGS sequence"/>
</dbReference>
<evidence type="ECO:0000256" key="1">
    <source>
        <dbReference type="ARBA" id="ARBA00022676"/>
    </source>
</evidence>
<dbReference type="EMBL" id="JAVLUS010000019">
    <property type="protein sequence ID" value="MDS1116003.1"/>
    <property type="molecule type" value="Genomic_DNA"/>
</dbReference>
<keyword evidence="1 5" id="KW-0328">Glycosyltransferase</keyword>
<dbReference type="SUPFAM" id="SSF53756">
    <property type="entry name" value="UDP-Glycosyltransferase/glycogen phosphorylase"/>
    <property type="match status" value="1"/>
</dbReference>
<evidence type="ECO:0000259" key="3">
    <source>
        <dbReference type="Pfam" id="PF00534"/>
    </source>
</evidence>
<accession>A0ABU2GX14</accession>
<evidence type="ECO:0000259" key="4">
    <source>
        <dbReference type="Pfam" id="PF13439"/>
    </source>
</evidence>
<dbReference type="PANTHER" id="PTHR45947">
    <property type="entry name" value="SULFOQUINOVOSYL TRANSFERASE SQD2"/>
    <property type="match status" value="1"/>
</dbReference>
<keyword evidence="2 5" id="KW-0808">Transferase</keyword>
<dbReference type="PANTHER" id="PTHR45947:SF3">
    <property type="entry name" value="SULFOQUINOVOSYL TRANSFERASE SQD2"/>
    <property type="match status" value="1"/>
</dbReference>
<keyword evidence="6" id="KW-1185">Reference proteome</keyword>
<dbReference type="Gene3D" id="3.40.50.2000">
    <property type="entry name" value="Glycogen Phosphorylase B"/>
    <property type="match status" value="2"/>
</dbReference>
<evidence type="ECO:0000313" key="6">
    <source>
        <dbReference type="Proteomes" id="UP001265083"/>
    </source>
</evidence>
<protein>
    <submittedName>
        <fullName evidence="5">Glycosyltransferase</fullName>
        <ecNumber evidence="5">2.4.-.-</ecNumber>
    </submittedName>
</protein>
<organism evidence="5 6">
    <name type="scientific">Gordonia westfalica</name>
    <dbReference type="NCBI Taxonomy" id="158898"/>
    <lineage>
        <taxon>Bacteria</taxon>
        <taxon>Bacillati</taxon>
        <taxon>Actinomycetota</taxon>
        <taxon>Actinomycetes</taxon>
        <taxon>Mycobacteriales</taxon>
        <taxon>Gordoniaceae</taxon>
        <taxon>Gordonia</taxon>
    </lineage>
</organism>
<comment type="caution">
    <text evidence="5">The sequence shown here is derived from an EMBL/GenBank/DDBJ whole genome shotgun (WGS) entry which is preliminary data.</text>
</comment>
<gene>
    <name evidence="5" type="ORF">RD149_19840</name>
</gene>
<feature type="domain" description="Glycosyl transferase family 1" evidence="3">
    <location>
        <begin position="222"/>
        <end position="355"/>
    </location>
</feature>
<dbReference type="InterPro" id="IPR028098">
    <property type="entry name" value="Glyco_trans_4-like_N"/>
</dbReference>
<evidence type="ECO:0000313" key="5">
    <source>
        <dbReference type="EMBL" id="MDS1116003.1"/>
    </source>
</evidence>
<evidence type="ECO:0000256" key="2">
    <source>
        <dbReference type="ARBA" id="ARBA00022679"/>
    </source>
</evidence>
<dbReference type="InterPro" id="IPR050194">
    <property type="entry name" value="Glycosyltransferase_grp1"/>
</dbReference>
<sequence length="389" mass="43615">MFVDENSDAHLAVSDNQSEVMRCSTPRVAIAHDYLTQRGGAEKVVLSLARAFPDAPIYTLLYQPEETYPEFREMNIVTSPLNRVALFRKDHRAALPILPIAASQMCIDDADIVVVSSSGWAHGFRTRGGRKLVYCYSPARWLYMSDLYLGDNASFLKRAALRLLGPVLRRWDAWSAAGCDRYLAISSVIEERIQNVYGMSSTIVPAPVHAPHDSLLSSMPAGFPEEQSFFLCISRLLAYKNVEAIVEAFRGTGYRLVIVGRGPEAGRLQSIKPDNVYMLKDLTDAEMGWLYENCTAVVAASYEDYGLTPLEGGMRGKPCAVLRWGGFLDTVSEDVNGVYFDRPEPELIRRAVEDLAIREWDPDAIRAHVDQFNERSFISRMRALVREMA</sequence>
<reference evidence="5 6" key="1">
    <citation type="submission" date="2023-08" db="EMBL/GenBank/DDBJ databases">
        <title>Bioegradation of LLDPE and BLDPE plastic by marine bacteria from coast plastic debris.</title>
        <authorList>
            <person name="Rong Z."/>
        </authorList>
    </citation>
    <scope>NUCLEOTIDE SEQUENCE [LARGE SCALE GENOMIC DNA]</scope>
    <source>
        <strain evidence="5 6">Z-2</strain>
    </source>
</reference>
<feature type="domain" description="Glycosyltransferase subfamily 4-like N-terminal" evidence="4">
    <location>
        <begin position="39"/>
        <end position="207"/>
    </location>
</feature>
<dbReference type="GO" id="GO:0016757">
    <property type="term" value="F:glycosyltransferase activity"/>
    <property type="evidence" value="ECO:0007669"/>
    <property type="project" value="UniProtKB-KW"/>
</dbReference>
<dbReference type="EC" id="2.4.-.-" evidence="5"/>